<name>A0A1D8D4P2_CHLLM</name>
<organism evidence="2 3">
    <name type="scientific">Chlorobaculum limnaeum</name>
    <dbReference type="NCBI Taxonomy" id="274537"/>
    <lineage>
        <taxon>Bacteria</taxon>
        <taxon>Pseudomonadati</taxon>
        <taxon>Chlorobiota</taxon>
        <taxon>Chlorobiia</taxon>
        <taxon>Chlorobiales</taxon>
        <taxon>Chlorobiaceae</taxon>
        <taxon>Chlorobaculum</taxon>
    </lineage>
</organism>
<dbReference type="Proteomes" id="UP000095185">
    <property type="component" value="Chromosome"/>
</dbReference>
<reference evidence="2" key="1">
    <citation type="submission" date="2016-09" db="EMBL/GenBank/DDBJ databases">
        <title>Genome sequence of Chlorobaculum limnaeum.</title>
        <authorList>
            <person name="Liu Z."/>
            <person name="Tank M."/>
            <person name="Bryant D.A."/>
        </authorList>
    </citation>
    <scope>NUCLEOTIDE SEQUENCE [LARGE SCALE GENOMIC DNA]</scope>
    <source>
        <strain evidence="2">DSM 1677</strain>
    </source>
</reference>
<accession>A0A1D8D4P2</accession>
<dbReference type="AlphaFoldDB" id="A0A1D8D4P2"/>
<sequence>MHMFKTYRLVTLAKTFVLFLTLFAASAASAFALDLETARAKGLIGEVDDGYIAIPPGKGAEAQHLVETVNQERRAVYIDIAKKNGISVEVTGQRTFEKRYPAFPAGTWVKIKGAWSQK</sequence>
<keyword evidence="3" id="KW-1185">Reference proteome</keyword>
<evidence type="ECO:0000256" key="1">
    <source>
        <dbReference type="SAM" id="SignalP"/>
    </source>
</evidence>
<dbReference type="STRING" id="274537.BIU88_08785"/>
<evidence type="ECO:0000313" key="3">
    <source>
        <dbReference type="Proteomes" id="UP000095185"/>
    </source>
</evidence>
<evidence type="ECO:0008006" key="4">
    <source>
        <dbReference type="Google" id="ProtNLM"/>
    </source>
</evidence>
<dbReference type="KEGG" id="clz:BIU88_08785"/>
<dbReference type="InterPro" id="IPR008309">
    <property type="entry name" value="YdbL"/>
</dbReference>
<dbReference type="RefSeq" id="WP_069810410.1">
    <property type="nucleotide sequence ID" value="NZ_CP017305.1"/>
</dbReference>
<dbReference type="OrthoDB" id="598150at2"/>
<keyword evidence="1" id="KW-0732">Signal</keyword>
<dbReference type="Pfam" id="PF07027">
    <property type="entry name" value="DUF1318"/>
    <property type="match status" value="1"/>
</dbReference>
<proteinExistence type="predicted"/>
<feature type="signal peptide" evidence="1">
    <location>
        <begin position="1"/>
        <end position="32"/>
    </location>
</feature>
<evidence type="ECO:0000313" key="2">
    <source>
        <dbReference type="EMBL" id="AOS84217.1"/>
    </source>
</evidence>
<dbReference type="PIRSF" id="PIRSF025560">
    <property type="entry name" value="UCP025560"/>
    <property type="match status" value="1"/>
</dbReference>
<protein>
    <recommendedName>
        <fullName evidence="4">DUF1318 domain-containing protein</fullName>
    </recommendedName>
</protein>
<feature type="chain" id="PRO_5009106650" description="DUF1318 domain-containing protein" evidence="1">
    <location>
        <begin position="33"/>
        <end position="118"/>
    </location>
</feature>
<gene>
    <name evidence="2" type="ORF">BIU88_08785</name>
</gene>
<dbReference type="EMBL" id="CP017305">
    <property type="protein sequence ID" value="AOS84217.1"/>
    <property type="molecule type" value="Genomic_DNA"/>
</dbReference>